<evidence type="ECO:0000313" key="2">
    <source>
        <dbReference type="EMBL" id="KAF0876201.1"/>
    </source>
</evidence>
<dbReference type="Proteomes" id="UP000475037">
    <property type="component" value="Unassembled WGS sequence"/>
</dbReference>
<reference evidence="2 3" key="1">
    <citation type="submission" date="2019-11" db="EMBL/GenBank/DDBJ databases">
        <authorList>
            <person name="Yang C."/>
            <person name="Li F."/>
        </authorList>
    </citation>
    <scope>NUCLEOTIDE SEQUENCE [LARGE SCALE GENOMIC DNA]</scope>
    <source>
        <strain evidence="2">KB4526</strain>
        <tissue evidence="2">Muscle</tissue>
    </source>
</reference>
<evidence type="ECO:0000256" key="1">
    <source>
        <dbReference type="ARBA" id="ARBA00023157"/>
    </source>
</evidence>
<comment type="caution">
    <text evidence="2">The sequence shown here is derived from an EMBL/GenBank/DDBJ whole genome shotgun (WGS) entry which is preliminary data.</text>
</comment>
<keyword evidence="1" id="KW-1015">Disulfide bond</keyword>
<evidence type="ECO:0000313" key="3">
    <source>
        <dbReference type="Proteomes" id="UP000475037"/>
    </source>
</evidence>
<dbReference type="PANTHER" id="PTHR10424">
    <property type="entry name" value="VIRAL ENVELOPE PROTEIN"/>
    <property type="match status" value="1"/>
</dbReference>
<dbReference type="Pfam" id="PF00429">
    <property type="entry name" value="TLV_coat"/>
    <property type="match status" value="1"/>
</dbReference>
<dbReference type="EMBL" id="VOAJ01005003">
    <property type="protein sequence ID" value="KAF0876201.1"/>
    <property type="molecule type" value="Genomic_DNA"/>
</dbReference>
<protein>
    <submittedName>
        <fullName evidence="2">SYCY1 protein</fullName>
    </submittedName>
</protein>
<gene>
    <name evidence="2" type="primary">Ervw1_2</name>
    <name evidence="2" type="ORF">FOF47_R22648</name>
</gene>
<dbReference type="Gene3D" id="1.10.287.210">
    <property type="match status" value="1"/>
</dbReference>
<dbReference type="PANTHER" id="PTHR10424:SF73">
    <property type="entry name" value="ENDOGENOUS RETROVIRUS GROUP FC1 ENV POLYPROTEIN-RELATED"/>
    <property type="match status" value="1"/>
</dbReference>
<accession>A0A6G1AKI6</accession>
<proteinExistence type="predicted"/>
<dbReference type="InterPro" id="IPR018154">
    <property type="entry name" value="TLV/ENV_coat_polyprotein"/>
</dbReference>
<keyword evidence="3" id="KW-1185">Reference proteome</keyword>
<dbReference type="AlphaFoldDB" id="A0A6G1AKI6"/>
<feature type="non-terminal residue" evidence="2">
    <location>
        <position position="1"/>
    </location>
</feature>
<organism evidence="2 3">
    <name type="scientific">Crocuta crocuta</name>
    <name type="common">Spotted hyena</name>
    <dbReference type="NCBI Taxonomy" id="9678"/>
    <lineage>
        <taxon>Eukaryota</taxon>
        <taxon>Metazoa</taxon>
        <taxon>Chordata</taxon>
        <taxon>Craniata</taxon>
        <taxon>Vertebrata</taxon>
        <taxon>Euteleostomi</taxon>
        <taxon>Mammalia</taxon>
        <taxon>Eutheria</taxon>
        <taxon>Laurasiatheria</taxon>
        <taxon>Carnivora</taxon>
        <taxon>Feliformia</taxon>
        <taxon>Hyaenidae</taxon>
        <taxon>Crocuta</taxon>
    </lineage>
</organism>
<name>A0A6G1AKI6_CROCR</name>
<feature type="non-terminal residue" evidence="2">
    <location>
        <position position="112"/>
    </location>
</feature>
<sequence length="112" mass="12446">LLPVLKGTGIAMWKGTRVGGTGSSVRLYHKLSQELHEDMERVANSLVALQNLICSLAAVSLQNRLALSSYTVEKIGTCILLGEECCYFVNQSGVITAKVRELRERIQRRQQK</sequence>
<dbReference type="SUPFAM" id="SSF58069">
    <property type="entry name" value="Virus ectodomain"/>
    <property type="match status" value="1"/>
</dbReference>